<organism evidence="2 3">
    <name type="scientific">Sandaracinus amylolyticus</name>
    <dbReference type="NCBI Taxonomy" id="927083"/>
    <lineage>
        <taxon>Bacteria</taxon>
        <taxon>Pseudomonadati</taxon>
        <taxon>Myxococcota</taxon>
        <taxon>Polyangia</taxon>
        <taxon>Polyangiales</taxon>
        <taxon>Sandaracinaceae</taxon>
        <taxon>Sandaracinus</taxon>
    </lineage>
</organism>
<proteinExistence type="predicted"/>
<evidence type="ECO:0000313" key="2">
    <source>
        <dbReference type="EMBL" id="AKF02981.1"/>
    </source>
</evidence>
<evidence type="ECO:0008006" key="4">
    <source>
        <dbReference type="Google" id="ProtNLM"/>
    </source>
</evidence>
<dbReference type="RefSeq" id="WP_053230463.1">
    <property type="nucleotide sequence ID" value="NZ_CP011125.1"/>
</dbReference>
<keyword evidence="3" id="KW-1185">Reference proteome</keyword>
<dbReference type="EMBL" id="CP011125">
    <property type="protein sequence ID" value="AKF02981.1"/>
    <property type="molecule type" value="Genomic_DNA"/>
</dbReference>
<protein>
    <recommendedName>
        <fullName evidence="4">Anti-sigma factor</fullName>
    </recommendedName>
</protein>
<reference evidence="2 3" key="1">
    <citation type="submission" date="2015-03" db="EMBL/GenBank/DDBJ databases">
        <title>Genome assembly of Sandaracinus amylolyticus DSM 53668.</title>
        <authorList>
            <person name="Sharma G."/>
            <person name="Subramanian S."/>
        </authorList>
    </citation>
    <scope>NUCLEOTIDE SEQUENCE [LARGE SCALE GENOMIC DNA]</scope>
    <source>
        <strain evidence="2 3">DSM 53668</strain>
    </source>
</reference>
<gene>
    <name evidence="2" type="ORF">DB32_000129</name>
</gene>
<dbReference type="KEGG" id="samy:DB32_000129"/>
<keyword evidence="1" id="KW-0732">Signal</keyword>
<dbReference type="AlphaFoldDB" id="A0A0F6VYN8"/>
<name>A0A0F6VYN8_9BACT</name>
<feature type="signal peptide" evidence="1">
    <location>
        <begin position="1"/>
        <end position="18"/>
    </location>
</feature>
<sequence>MKRWRWWLLAAGIPCVIACGGSGTYEARGTATSPASAARISVGKAEGANAVDVDVRHLALPEHVGDGYSQYAVWIVPEGRLPILAGTLDLDRDSQRGVLRATTPYDRFEVLVTAERDDLARGPTGPIVLHRSIP</sequence>
<accession>A0A0F6VYN8</accession>
<feature type="chain" id="PRO_5002511718" description="Anti-sigma factor" evidence="1">
    <location>
        <begin position="19"/>
        <end position="134"/>
    </location>
</feature>
<dbReference type="STRING" id="927083.DB32_000129"/>
<evidence type="ECO:0000256" key="1">
    <source>
        <dbReference type="SAM" id="SignalP"/>
    </source>
</evidence>
<dbReference type="Proteomes" id="UP000034883">
    <property type="component" value="Chromosome"/>
</dbReference>
<evidence type="ECO:0000313" key="3">
    <source>
        <dbReference type="Proteomes" id="UP000034883"/>
    </source>
</evidence>